<dbReference type="EMBL" id="PJNI01000002">
    <property type="protein sequence ID" value="PKR81583.1"/>
    <property type="molecule type" value="Genomic_DNA"/>
</dbReference>
<dbReference type="OrthoDB" id="9808622at2"/>
<dbReference type="SUPFAM" id="SSF48452">
    <property type="entry name" value="TPR-like"/>
    <property type="match status" value="1"/>
</dbReference>
<dbReference type="Gene3D" id="1.25.40.10">
    <property type="entry name" value="Tetratricopeptide repeat domain"/>
    <property type="match status" value="2"/>
</dbReference>
<dbReference type="InterPro" id="IPR011990">
    <property type="entry name" value="TPR-like_helical_dom_sf"/>
</dbReference>
<dbReference type="InterPro" id="IPR019734">
    <property type="entry name" value="TPR_rpt"/>
</dbReference>
<keyword evidence="1" id="KW-0812">Transmembrane</keyword>
<dbReference type="RefSeq" id="WP_101333597.1">
    <property type="nucleotide sequence ID" value="NZ_PJNI01000002.1"/>
</dbReference>
<comment type="caution">
    <text evidence="2">The sequence shown here is derived from an EMBL/GenBank/DDBJ whole genome shotgun (WGS) entry which is preliminary data.</text>
</comment>
<keyword evidence="3" id="KW-1185">Reference proteome</keyword>
<accession>A0A2I0R4S6</accession>
<dbReference type="Proteomes" id="UP000236654">
    <property type="component" value="Unassembled WGS sequence"/>
</dbReference>
<sequence>MSENITKEEIIEQFKGNKILKFTTYAVGGIAIIVLAVLAYQQFIVAPNQAESEKAIANGVLYLENDSTQMAINEFEALVSEYDGYKGGEVSQYALGNMYFEQGDYEAALNELKGVKLEDSYLMTLAIGTQGDCYSELGDYKSAVEMYVKAATRIDNEATTPLYYYKAGLNAEEAGDFSKAAEYYKVIKDNFLSFSNQKGIDKYITRAENSIIE</sequence>
<evidence type="ECO:0000313" key="2">
    <source>
        <dbReference type="EMBL" id="PKR81583.1"/>
    </source>
</evidence>
<keyword evidence="1" id="KW-1133">Transmembrane helix</keyword>
<dbReference type="AlphaFoldDB" id="A0A2I0R4S6"/>
<evidence type="ECO:0000256" key="1">
    <source>
        <dbReference type="SAM" id="Phobius"/>
    </source>
</evidence>
<gene>
    <name evidence="2" type="ORF">CW751_03400</name>
</gene>
<dbReference type="Pfam" id="PF13174">
    <property type="entry name" value="TPR_6"/>
    <property type="match status" value="1"/>
</dbReference>
<protein>
    <submittedName>
        <fullName evidence="2">Uncharacterized protein</fullName>
    </submittedName>
</protein>
<feature type="transmembrane region" description="Helical" evidence="1">
    <location>
        <begin position="20"/>
        <end position="40"/>
    </location>
</feature>
<evidence type="ECO:0000313" key="3">
    <source>
        <dbReference type="Proteomes" id="UP000236654"/>
    </source>
</evidence>
<name>A0A2I0R4S6_9FLAO</name>
<reference evidence="2 3" key="1">
    <citation type="submission" date="2017-12" db="EMBL/GenBank/DDBJ databases">
        <title>The draft genome sequence of Brumimicrobium saltpan LHR20.</title>
        <authorList>
            <person name="Do Z.-J."/>
            <person name="Luo H.-R."/>
        </authorList>
    </citation>
    <scope>NUCLEOTIDE SEQUENCE [LARGE SCALE GENOMIC DNA]</scope>
    <source>
        <strain evidence="2 3">LHR20</strain>
    </source>
</reference>
<keyword evidence="1" id="KW-0472">Membrane</keyword>
<proteinExistence type="predicted"/>
<dbReference type="Pfam" id="PF13181">
    <property type="entry name" value="TPR_8"/>
    <property type="match status" value="2"/>
</dbReference>
<organism evidence="2 3">
    <name type="scientific">Brumimicrobium salinarum</name>
    <dbReference type="NCBI Taxonomy" id="2058658"/>
    <lineage>
        <taxon>Bacteria</taxon>
        <taxon>Pseudomonadati</taxon>
        <taxon>Bacteroidota</taxon>
        <taxon>Flavobacteriia</taxon>
        <taxon>Flavobacteriales</taxon>
        <taxon>Crocinitomicaceae</taxon>
        <taxon>Brumimicrobium</taxon>
    </lineage>
</organism>